<evidence type="ECO:0000256" key="7">
    <source>
        <dbReference type="ARBA" id="ARBA00022664"/>
    </source>
</evidence>
<evidence type="ECO:0000256" key="5">
    <source>
        <dbReference type="ARBA" id="ARBA00022490"/>
    </source>
</evidence>
<dbReference type="GO" id="GO:0005681">
    <property type="term" value="C:spliceosomal complex"/>
    <property type="evidence" value="ECO:0007669"/>
    <property type="project" value="UniProtKB-KW"/>
</dbReference>
<evidence type="ECO:0000256" key="6">
    <source>
        <dbReference type="ARBA" id="ARBA00022552"/>
    </source>
</evidence>
<evidence type="ECO:0000256" key="14">
    <source>
        <dbReference type="ARBA" id="ARBA00025365"/>
    </source>
</evidence>
<comment type="similarity">
    <text evidence="3">Belongs to the snRNP Sm proteins family. SmF/LSm6 subfamily.</text>
</comment>
<dbReference type="FunFam" id="2.30.30.100:FF:000037">
    <property type="entry name" value="U6 snRNA-associated Sm-like protein LSm6"/>
    <property type="match status" value="1"/>
</dbReference>
<sequence>MSSCGSKHRHWLSSIPTLSKQQPFRTRSEGNAASMENGAPQNEGKDPSGFLSQIIGNAVTVKLNSGVVYKGELQSVDGYMNIALEKTEEYVNGQKRRSYGDAFVRGNNVMYVSADS</sequence>
<dbReference type="GO" id="GO:0005730">
    <property type="term" value="C:nucleolus"/>
    <property type="evidence" value="ECO:0007669"/>
    <property type="project" value="TreeGrafter"/>
</dbReference>
<dbReference type="InterPro" id="IPR010920">
    <property type="entry name" value="LSM_dom_sf"/>
</dbReference>
<dbReference type="GO" id="GO:0005732">
    <property type="term" value="C:sno(s)RNA-containing ribonucleoprotein complex"/>
    <property type="evidence" value="ECO:0007669"/>
    <property type="project" value="TreeGrafter"/>
</dbReference>
<dbReference type="PROSITE" id="PS52002">
    <property type="entry name" value="SM"/>
    <property type="match status" value="1"/>
</dbReference>
<evidence type="ECO:0000256" key="9">
    <source>
        <dbReference type="ARBA" id="ARBA00022728"/>
    </source>
</evidence>
<evidence type="ECO:0000259" key="16">
    <source>
        <dbReference type="PROSITE" id="PS52002"/>
    </source>
</evidence>
<evidence type="ECO:0000256" key="13">
    <source>
        <dbReference type="ARBA" id="ARBA00023274"/>
    </source>
</evidence>
<keyword evidence="18" id="KW-1185">Reference proteome</keyword>
<dbReference type="Pfam" id="PF01423">
    <property type="entry name" value="LSM"/>
    <property type="match status" value="1"/>
</dbReference>
<comment type="caution">
    <text evidence="17">The sequence shown here is derived from an EMBL/GenBank/DDBJ whole genome shotgun (WGS) entry which is preliminary data.</text>
</comment>
<dbReference type="EMBL" id="JAUJFL010000002">
    <property type="protein sequence ID" value="KAK2610810.1"/>
    <property type="molecule type" value="Genomic_DNA"/>
</dbReference>
<proteinExistence type="inferred from homology"/>
<keyword evidence="9" id="KW-0747">Spliceosome</keyword>
<evidence type="ECO:0000313" key="18">
    <source>
        <dbReference type="Proteomes" id="UP001265746"/>
    </source>
</evidence>
<dbReference type="GO" id="GO:0005688">
    <property type="term" value="C:U6 snRNP"/>
    <property type="evidence" value="ECO:0007669"/>
    <property type="project" value="TreeGrafter"/>
</dbReference>
<dbReference type="InterPro" id="IPR047575">
    <property type="entry name" value="Sm"/>
</dbReference>
<evidence type="ECO:0000313" key="17">
    <source>
        <dbReference type="EMBL" id="KAK2610810.1"/>
    </source>
</evidence>
<evidence type="ECO:0000256" key="12">
    <source>
        <dbReference type="ARBA" id="ARBA00023242"/>
    </source>
</evidence>
<dbReference type="GO" id="GO:0008033">
    <property type="term" value="P:tRNA processing"/>
    <property type="evidence" value="ECO:0007669"/>
    <property type="project" value="UniProtKB-KW"/>
</dbReference>
<feature type="compositionally biased region" description="Polar residues" evidence="15">
    <location>
        <begin position="14"/>
        <end position="31"/>
    </location>
</feature>
<dbReference type="CDD" id="cd01726">
    <property type="entry name" value="LSm6"/>
    <property type="match status" value="1"/>
</dbReference>
<dbReference type="GO" id="GO:0046540">
    <property type="term" value="C:U4/U6 x U5 tri-snRNP complex"/>
    <property type="evidence" value="ECO:0007669"/>
    <property type="project" value="TreeGrafter"/>
</dbReference>
<evidence type="ECO:0000256" key="11">
    <source>
        <dbReference type="ARBA" id="ARBA00023187"/>
    </source>
</evidence>
<dbReference type="Gene3D" id="2.30.30.100">
    <property type="match status" value="1"/>
</dbReference>
<reference evidence="17" key="1">
    <citation type="submission" date="2023-06" db="EMBL/GenBank/DDBJ databases">
        <authorList>
            <person name="Noh H."/>
        </authorList>
    </citation>
    <scope>NUCLEOTIDE SEQUENCE</scope>
    <source>
        <strain evidence="17">DUCC20226</strain>
    </source>
</reference>
<feature type="compositionally biased region" description="Basic residues" evidence="15">
    <location>
        <begin position="1"/>
        <end position="11"/>
    </location>
</feature>
<dbReference type="GO" id="GO:0000398">
    <property type="term" value="P:mRNA splicing, via spliceosome"/>
    <property type="evidence" value="ECO:0007669"/>
    <property type="project" value="InterPro"/>
</dbReference>
<dbReference type="PANTHER" id="PTHR11021:SF1">
    <property type="entry name" value="U6 SNRNA-ASSOCIATED SM-LIKE PROTEIN LSM6"/>
    <property type="match status" value="1"/>
</dbReference>
<evidence type="ECO:0000256" key="15">
    <source>
        <dbReference type="SAM" id="MobiDB-lite"/>
    </source>
</evidence>
<keyword evidence="8" id="KW-0819">tRNA processing</keyword>
<dbReference type="GO" id="GO:0000932">
    <property type="term" value="C:P-body"/>
    <property type="evidence" value="ECO:0007669"/>
    <property type="project" value="TreeGrafter"/>
</dbReference>
<evidence type="ECO:0000256" key="4">
    <source>
        <dbReference type="ARBA" id="ARBA00014768"/>
    </source>
</evidence>
<dbReference type="SMART" id="SM00651">
    <property type="entry name" value="Sm"/>
    <property type="match status" value="1"/>
</dbReference>
<dbReference type="Proteomes" id="UP001265746">
    <property type="component" value="Unassembled WGS sequence"/>
</dbReference>
<protein>
    <recommendedName>
        <fullName evidence="4">U6 snRNA-associated Sm-like protein LSm6</fullName>
    </recommendedName>
</protein>
<keyword evidence="6" id="KW-0698">rRNA processing</keyword>
<name>A0AAD9W6R3_PHOAM</name>
<keyword evidence="13" id="KW-0687">Ribonucleoprotein</keyword>
<evidence type="ECO:0000256" key="8">
    <source>
        <dbReference type="ARBA" id="ARBA00022694"/>
    </source>
</evidence>
<keyword evidence="12" id="KW-0539">Nucleus</keyword>
<organism evidence="17 18">
    <name type="scientific">Phomopsis amygdali</name>
    <name type="common">Fusicoccum amygdali</name>
    <dbReference type="NCBI Taxonomy" id="1214568"/>
    <lineage>
        <taxon>Eukaryota</taxon>
        <taxon>Fungi</taxon>
        <taxon>Dikarya</taxon>
        <taxon>Ascomycota</taxon>
        <taxon>Pezizomycotina</taxon>
        <taxon>Sordariomycetes</taxon>
        <taxon>Sordariomycetidae</taxon>
        <taxon>Diaporthales</taxon>
        <taxon>Diaporthaceae</taxon>
        <taxon>Diaporthe</taxon>
    </lineage>
</organism>
<feature type="domain" description="Sm" evidence="16">
    <location>
        <begin position="46"/>
        <end position="116"/>
    </location>
</feature>
<dbReference type="InterPro" id="IPR016487">
    <property type="entry name" value="Lsm6/sSmF"/>
</dbReference>
<dbReference type="InterPro" id="IPR001163">
    <property type="entry name" value="Sm_dom_euk/arc"/>
</dbReference>
<comment type="subcellular location">
    <subcellularLocation>
        <location evidence="2">Cytoplasm</location>
    </subcellularLocation>
    <subcellularLocation>
        <location evidence="1">Nucleus</location>
    </subcellularLocation>
</comment>
<evidence type="ECO:0000256" key="2">
    <source>
        <dbReference type="ARBA" id="ARBA00004496"/>
    </source>
</evidence>
<keyword evidence="5" id="KW-0963">Cytoplasm</keyword>
<accession>A0AAD9W6R3</accession>
<keyword evidence="7" id="KW-0507">mRNA processing</keyword>
<gene>
    <name evidence="17" type="ORF">N8I77_004211</name>
</gene>
<evidence type="ECO:0000256" key="3">
    <source>
        <dbReference type="ARBA" id="ARBA00007927"/>
    </source>
</evidence>
<keyword evidence="10" id="KW-0694">RNA-binding</keyword>
<evidence type="ECO:0000256" key="1">
    <source>
        <dbReference type="ARBA" id="ARBA00004123"/>
    </source>
</evidence>
<evidence type="ECO:0000256" key="10">
    <source>
        <dbReference type="ARBA" id="ARBA00022884"/>
    </source>
</evidence>
<dbReference type="GO" id="GO:0030490">
    <property type="term" value="P:maturation of SSU-rRNA"/>
    <property type="evidence" value="ECO:0007669"/>
    <property type="project" value="TreeGrafter"/>
</dbReference>
<dbReference type="PANTHER" id="PTHR11021">
    <property type="entry name" value="SMALL NUCLEAR RIBONUCLEOPROTEIN F SNRNP-F"/>
    <property type="match status" value="1"/>
</dbReference>
<feature type="region of interest" description="Disordered" evidence="15">
    <location>
        <begin position="1"/>
        <end position="49"/>
    </location>
</feature>
<dbReference type="AlphaFoldDB" id="A0AAD9W6R3"/>
<keyword evidence="11" id="KW-0508">mRNA splicing</keyword>
<comment type="function">
    <text evidence="14">Component of LSm protein complexes, which are involved in RNA processing and may function in a chaperone-like manner, facilitating the efficient association of RNA processing factors with their substrates. Component of the cytoplasmic LSM1-LSM7 complex, which is thought to be involved in mRNA degradation by activating the decapping step in the 5'-to-3' mRNA decay pathway. Component of the nuclear LSM2-LSM8 complex, which is involved in splicing of nuclear mRNAs. LSM2-LSM8 associates with multiple snRNP complexes containing the U6 snRNA (U4/U6 di-snRNP, spliceosomal U4/U6.U5 tri-snRNP, and free U6 snRNP). It binds directly to the 3'-terminal U-tract of U6 snRNA and plays a role in the biogenesis and stability of the U6 snRNP and U4/U6 snRNP complexes. LSM2-LSM8 probably also is involved degradation of nuclear pre-mRNA by targeting them for decapping, and in processing of pre-tRNAs, pre-rRNAs and U3 snoRNA.</text>
</comment>
<dbReference type="GO" id="GO:0003723">
    <property type="term" value="F:RNA binding"/>
    <property type="evidence" value="ECO:0007669"/>
    <property type="project" value="UniProtKB-KW"/>
</dbReference>
<dbReference type="SUPFAM" id="SSF50182">
    <property type="entry name" value="Sm-like ribonucleoproteins"/>
    <property type="match status" value="1"/>
</dbReference>